<comment type="caution">
    <text evidence="3">The sequence shown here is derived from an EMBL/GenBank/DDBJ whole genome shotgun (WGS) entry which is preliminary data.</text>
</comment>
<reference evidence="3 4" key="1">
    <citation type="submission" date="2017-09" db="EMBL/GenBank/DDBJ databases">
        <title>Depth-based differentiation of microbial function through sediment-hosted aquifers and enrichment of novel symbionts in the deep terrestrial subsurface.</title>
        <authorList>
            <person name="Probst A.J."/>
            <person name="Ladd B."/>
            <person name="Jarett J.K."/>
            <person name="Geller-Mcgrath D.E."/>
            <person name="Sieber C.M."/>
            <person name="Emerson J.B."/>
            <person name="Anantharaman K."/>
            <person name="Thomas B.C."/>
            <person name="Malmstrom R."/>
            <person name="Stieglmeier M."/>
            <person name="Klingl A."/>
            <person name="Woyke T."/>
            <person name="Ryan C.M."/>
            <person name="Banfield J.F."/>
        </authorList>
    </citation>
    <scope>NUCLEOTIDE SEQUENCE [LARGE SCALE GENOMIC DNA]</scope>
    <source>
        <strain evidence="3">CG_4_10_14_3_um_filter_34_13</strain>
    </source>
</reference>
<evidence type="ECO:0000313" key="4">
    <source>
        <dbReference type="Proteomes" id="UP000230646"/>
    </source>
</evidence>
<protein>
    <submittedName>
        <fullName evidence="3">Malonate-semialdehyde dehydrogenase</fullName>
    </submittedName>
</protein>
<dbReference type="PANTHER" id="PTHR43866:SF4">
    <property type="entry name" value="MALONATE-SEMIALDEHYDE DEHYDROGENASE"/>
    <property type="match status" value="1"/>
</dbReference>
<evidence type="ECO:0000256" key="1">
    <source>
        <dbReference type="ARBA" id="ARBA00023002"/>
    </source>
</evidence>
<feature type="domain" description="Aldehyde dehydrogenase" evidence="2">
    <location>
        <begin position="22"/>
        <end position="96"/>
    </location>
</feature>
<accession>A0A2M7PNR1</accession>
<dbReference type="GO" id="GO:0006574">
    <property type="term" value="P:L-valine catabolic process"/>
    <property type="evidence" value="ECO:0007669"/>
    <property type="project" value="TreeGrafter"/>
</dbReference>
<dbReference type="Gene3D" id="3.40.605.10">
    <property type="entry name" value="Aldehyde Dehydrogenase, Chain A, domain 1"/>
    <property type="match status" value="1"/>
</dbReference>
<gene>
    <name evidence="3" type="ORF">COZ07_06550</name>
</gene>
<evidence type="ECO:0000313" key="3">
    <source>
        <dbReference type="EMBL" id="PIY32185.1"/>
    </source>
</evidence>
<sequence>MLILEEPIKEVKVLKNYIDGEWIEPKNNGYLDVENPATREIIAKVPLSTTKETNRAIEAAANAYPGWSATPVARRVRPLFKLNELLRANEEMLSRVL</sequence>
<dbReference type="GO" id="GO:0006210">
    <property type="term" value="P:thymine catabolic process"/>
    <property type="evidence" value="ECO:0007669"/>
    <property type="project" value="TreeGrafter"/>
</dbReference>
<dbReference type="InterPro" id="IPR010061">
    <property type="entry name" value="MeMal-semiAld_DH"/>
</dbReference>
<dbReference type="InterPro" id="IPR016161">
    <property type="entry name" value="Ald_DH/histidinol_DH"/>
</dbReference>
<dbReference type="InterPro" id="IPR015590">
    <property type="entry name" value="Aldehyde_DH_dom"/>
</dbReference>
<dbReference type="EMBL" id="PFKO01000252">
    <property type="protein sequence ID" value="PIY32185.1"/>
    <property type="molecule type" value="Genomic_DNA"/>
</dbReference>
<dbReference type="InterPro" id="IPR016162">
    <property type="entry name" value="Ald_DH_N"/>
</dbReference>
<proteinExistence type="predicted"/>
<name>A0A2M7PNR1_9BACT</name>
<dbReference type="SUPFAM" id="SSF53720">
    <property type="entry name" value="ALDH-like"/>
    <property type="match status" value="1"/>
</dbReference>
<dbReference type="RefSeq" id="WP_406607797.1">
    <property type="nucleotide sequence ID" value="NZ_PFKO01000252.1"/>
</dbReference>
<feature type="non-terminal residue" evidence="3">
    <location>
        <position position="97"/>
    </location>
</feature>
<dbReference type="Proteomes" id="UP000230646">
    <property type="component" value="Unassembled WGS sequence"/>
</dbReference>
<dbReference type="Pfam" id="PF00171">
    <property type="entry name" value="Aldedh"/>
    <property type="match status" value="1"/>
</dbReference>
<evidence type="ECO:0000259" key="2">
    <source>
        <dbReference type="Pfam" id="PF00171"/>
    </source>
</evidence>
<dbReference type="PANTHER" id="PTHR43866">
    <property type="entry name" value="MALONATE-SEMIALDEHYDE DEHYDROGENASE"/>
    <property type="match status" value="1"/>
</dbReference>
<organism evidence="3 4">
    <name type="scientific">Candidatus Infernicultor aquiphilus</name>
    <dbReference type="NCBI Taxonomy" id="1805029"/>
    <lineage>
        <taxon>Bacteria</taxon>
        <taxon>Pseudomonadati</taxon>
        <taxon>Atribacterota</taxon>
        <taxon>Candidatus Phoenicimicrobiia</taxon>
        <taxon>Candidatus Pheonicimicrobiales</taxon>
        <taxon>Candidatus Phoenicimicrobiaceae</taxon>
        <taxon>Candidatus Infernicultor</taxon>
    </lineage>
</organism>
<keyword evidence="1" id="KW-0560">Oxidoreductase</keyword>
<dbReference type="GO" id="GO:0004491">
    <property type="term" value="F:methylmalonate-semialdehyde dehydrogenase (acylating, NAD) activity"/>
    <property type="evidence" value="ECO:0007669"/>
    <property type="project" value="InterPro"/>
</dbReference>
<dbReference type="AlphaFoldDB" id="A0A2M7PNR1"/>